<dbReference type="OrthoDB" id="6105938at2759"/>
<dbReference type="PANTHER" id="PTHR24104">
    <property type="entry name" value="E3 UBIQUITIN-PROTEIN LIGASE NHLRC1-RELATED"/>
    <property type="match status" value="1"/>
</dbReference>
<proteinExistence type="predicted"/>
<dbReference type="Proteomes" id="UP000014760">
    <property type="component" value="Unassembled WGS sequence"/>
</dbReference>
<feature type="repeat" description="NHL" evidence="2">
    <location>
        <begin position="103"/>
        <end position="133"/>
    </location>
</feature>
<name>R7V045_CAPTE</name>
<dbReference type="PANTHER" id="PTHR24104:SF51">
    <property type="entry name" value="SMP-30_GLUCONOLACTONASE_LRE-LIKE REGION DOMAIN-CONTAINING PROTEIN"/>
    <property type="match status" value="1"/>
</dbReference>
<dbReference type="InterPro" id="IPR050952">
    <property type="entry name" value="TRIM-NHL_E3_ligases"/>
</dbReference>
<dbReference type="EMBL" id="KB298168">
    <property type="protein sequence ID" value="ELU09557.1"/>
    <property type="molecule type" value="Genomic_DNA"/>
</dbReference>
<dbReference type="PROSITE" id="PS51125">
    <property type="entry name" value="NHL"/>
    <property type="match status" value="1"/>
</dbReference>
<organism evidence="3">
    <name type="scientific">Capitella teleta</name>
    <name type="common">Polychaete worm</name>
    <dbReference type="NCBI Taxonomy" id="283909"/>
    <lineage>
        <taxon>Eukaryota</taxon>
        <taxon>Metazoa</taxon>
        <taxon>Spiralia</taxon>
        <taxon>Lophotrochozoa</taxon>
        <taxon>Annelida</taxon>
        <taxon>Polychaeta</taxon>
        <taxon>Sedentaria</taxon>
        <taxon>Scolecida</taxon>
        <taxon>Capitellidae</taxon>
        <taxon>Capitella</taxon>
    </lineage>
</organism>
<evidence type="ECO:0000256" key="1">
    <source>
        <dbReference type="ARBA" id="ARBA00022737"/>
    </source>
</evidence>
<dbReference type="STRING" id="283909.R7V045"/>
<evidence type="ECO:0000256" key="2">
    <source>
        <dbReference type="PROSITE-ProRule" id="PRU00504"/>
    </source>
</evidence>
<dbReference type="AlphaFoldDB" id="R7V045"/>
<dbReference type="InterPro" id="IPR011042">
    <property type="entry name" value="6-blade_b-propeller_TolB-like"/>
</dbReference>
<sequence length="326" mass="35647">MRAFDTKLYLLRCNKARGNHVLDDVAWRETGARCFGKTACRLRECSTRRTKFDGHDCKLVAVAFTSHGDIVASDAGNKKIKIFSALGKLKVECSIPKNYAYGLVEPSGVAVLDTGEIVTCDRRAGNLKVFTAEGKCLTTLARSLVRPCGLAITSTSAIVVSDEGKKDVVIFKSISDRKPVSLQRLNPRQLDLQTPFAVCVTSTDQIVVLDIGLKKFLLFSKEGILCSDNLIPKDVLGHLVKSDLVKPVSLYQGLSMCKGPDGSILIGNCALGSILQFDVTQRKLCRQVFANSIVSAKPCAVATDDDGFLGVIEEDRQTLKIFRYRH</sequence>
<reference evidence="5" key="1">
    <citation type="submission" date="2012-12" db="EMBL/GenBank/DDBJ databases">
        <authorList>
            <person name="Hellsten U."/>
            <person name="Grimwood J."/>
            <person name="Chapman J.A."/>
            <person name="Shapiro H."/>
            <person name="Aerts A."/>
            <person name="Otillar R.P."/>
            <person name="Terry A.Y."/>
            <person name="Boore J.L."/>
            <person name="Simakov O."/>
            <person name="Marletaz F."/>
            <person name="Cho S.-J."/>
            <person name="Edsinger-Gonzales E."/>
            <person name="Havlak P."/>
            <person name="Kuo D.-H."/>
            <person name="Larsson T."/>
            <person name="Lv J."/>
            <person name="Arendt D."/>
            <person name="Savage R."/>
            <person name="Osoegawa K."/>
            <person name="de Jong P."/>
            <person name="Lindberg D.R."/>
            <person name="Seaver E.C."/>
            <person name="Weisblat D.A."/>
            <person name="Putnam N.H."/>
            <person name="Grigoriev I.V."/>
            <person name="Rokhsar D.S."/>
        </authorList>
    </citation>
    <scope>NUCLEOTIDE SEQUENCE</scope>
    <source>
        <strain evidence="5">I ESC-2004</strain>
    </source>
</reference>
<reference evidence="3 5" key="2">
    <citation type="journal article" date="2013" name="Nature">
        <title>Insights into bilaterian evolution from three spiralian genomes.</title>
        <authorList>
            <person name="Simakov O."/>
            <person name="Marletaz F."/>
            <person name="Cho S.J."/>
            <person name="Edsinger-Gonzales E."/>
            <person name="Havlak P."/>
            <person name="Hellsten U."/>
            <person name="Kuo D.H."/>
            <person name="Larsson T."/>
            <person name="Lv J."/>
            <person name="Arendt D."/>
            <person name="Savage R."/>
            <person name="Osoegawa K."/>
            <person name="de Jong P."/>
            <person name="Grimwood J."/>
            <person name="Chapman J.A."/>
            <person name="Shapiro H."/>
            <person name="Aerts A."/>
            <person name="Otillar R.P."/>
            <person name="Terry A.Y."/>
            <person name="Boore J.L."/>
            <person name="Grigoriev I.V."/>
            <person name="Lindberg D.R."/>
            <person name="Seaver E.C."/>
            <person name="Weisblat D.A."/>
            <person name="Putnam N.H."/>
            <person name="Rokhsar D.S."/>
        </authorList>
    </citation>
    <scope>NUCLEOTIDE SEQUENCE</scope>
    <source>
        <strain evidence="3 5">I ESC-2004</strain>
    </source>
</reference>
<dbReference type="EMBL" id="AMQN01006360">
    <property type="status" value="NOT_ANNOTATED_CDS"/>
    <property type="molecule type" value="Genomic_DNA"/>
</dbReference>
<gene>
    <name evidence="3" type="ORF">CAPTEDRAFT_212571</name>
</gene>
<dbReference type="GO" id="GO:0000209">
    <property type="term" value="P:protein polyubiquitination"/>
    <property type="evidence" value="ECO:0007669"/>
    <property type="project" value="TreeGrafter"/>
</dbReference>
<reference evidence="4" key="3">
    <citation type="submission" date="2015-06" db="UniProtKB">
        <authorList>
            <consortium name="EnsemblMetazoa"/>
        </authorList>
    </citation>
    <scope>IDENTIFICATION</scope>
</reference>
<evidence type="ECO:0000313" key="3">
    <source>
        <dbReference type="EMBL" id="ELU09557.1"/>
    </source>
</evidence>
<evidence type="ECO:0000313" key="5">
    <source>
        <dbReference type="Proteomes" id="UP000014760"/>
    </source>
</evidence>
<keyword evidence="1" id="KW-0677">Repeat</keyword>
<protein>
    <submittedName>
        <fullName evidence="3 4">Uncharacterized protein</fullName>
    </submittedName>
</protein>
<dbReference type="EnsemblMetazoa" id="CapteT212571">
    <property type="protein sequence ID" value="CapteP212571"/>
    <property type="gene ID" value="CapteG212571"/>
</dbReference>
<keyword evidence="5" id="KW-1185">Reference proteome</keyword>
<dbReference type="InterPro" id="IPR001258">
    <property type="entry name" value="NHL_repeat"/>
</dbReference>
<accession>R7V045</accession>
<evidence type="ECO:0000313" key="4">
    <source>
        <dbReference type="EnsemblMetazoa" id="CapteP212571"/>
    </source>
</evidence>
<dbReference type="Gene3D" id="2.120.10.30">
    <property type="entry name" value="TolB, C-terminal domain"/>
    <property type="match status" value="1"/>
</dbReference>
<dbReference type="SUPFAM" id="SSF101898">
    <property type="entry name" value="NHL repeat"/>
    <property type="match status" value="1"/>
</dbReference>
<dbReference type="HOGENOM" id="CLU_073935_0_0_1"/>
<dbReference type="GO" id="GO:0061630">
    <property type="term" value="F:ubiquitin protein ligase activity"/>
    <property type="evidence" value="ECO:0007669"/>
    <property type="project" value="TreeGrafter"/>
</dbReference>
<dbReference type="GO" id="GO:0043161">
    <property type="term" value="P:proteasome-mediated ubiquitin-dependent protein catabolic process"/>
    <property type="evidence" value="ECO:0007669"/>
    <property type="project" value="TreeGrafter"/>
</dbReference>